<evidence type="ECO:0000256" key="1">
    <source>
        <dbReference type="SAM" id="MobiDB-lite"/>
    </source>
</evidence>
<comment type="caution">
    <text evidence="2">The sequence shown here is derived from an EMBL/GenBank/DDBJ whole genome shotgun (WGS) entry which is preliminary data.</text>
</comment>
<accession>A0A9N7YRB9</accession>
<dbReference type="Proteomes" id="UP001153269">
    <property type="component" value="Unassembled WGS sequence"/>
</dbReference>
<dbReference type="AlphaFoldDB" id="A0A9N7YRB9"/>
<protein>
    <submittedName>
        <fullName evidence="2">Uncharacterized protein</fullName>
    </submittedName>
</protein>
<evidence type="ECO:0000313" key="3">
    <source>
        <dbReference type="Proteomes" id="UP001153269"/>
    </source>
</evidence>
<keyword evidence="3" id="KW-1185">Reference proteome</keyword>
<name>A0A9N7YRB9_PLEPL</name>
<evidence type="ECO:0000313" key="2">
    <source>
        <dbReference type="EMBL" id="CAB1436746.1"/>
    </source>
</evidence>
<reference evidence="2" key="1">
    <citation type="submission" date="2020-03" db="EMBL/GenBank/DDBJ databases">
        <authorList>
            <person name="Weist P."/>
        </authorList>
    </citation>
    <scope>NUCLEOTIDE SEQUENCE</scope>
</reference>
<dbReference type="EMBL" id="CADEAL010001935">
    <property type="protein sequence ID" value="CAB1436746.1"/>
    <property type="molecule type" value="Genomic_DNA"/>
</dbReference>
<gene>
    <name evidence="2" type="ORF">PLEPLA_LOCUS24779</name>
</gene>
<sequence>MSPPAVRSGGGSRLQRQNRGEEEEEVQCGGGCRLVITGTGGKCVGSITWDRSQGFSSKRSVQDTKWSLIGGESVSSSSFAGESNVELIKNLLFRYNETQRLGVRLNSVLEGFN</sequence>
<organism evidence="2 3">
    <name type="scientific">Pleuronectes platessa</name>
    <name type="common">European plaice</name>
    <dbReference type="NCBI Taxonomy" id="8262"/>
    <lineage>
        <taxon>Eukaryota</taxon>
        <taxon>Metazoa</taxon>
        <taxon>Chordata</taxon>
        <taxon>Craniata</taxon>
        <taxon>Vertebrata</taxon>
        <taxon>Euteleostomi</taxon>
        <taxon>Actinopterygii</taxon>
        <taxon>Neopterygii</taxon>
        <taxon>Teleostei</taxon>
        <taxon>Neoteleostei</taxon>
        <taxon>Acanthomorphata</taxon>
        <taxon>Carangaria</taxon>
        <taxon>Pleuronectiformes</taxon>
        <taxon>Pleuronectoidei</taxon>
        <taxon>Pleuronectidae</taxon>
        <taxon>Pleuronectes</taxon>
    </lineage>
</organism>
<proteinExistence type="predicted"/>
<feature type="region of interest" description="Disordered" evidence="1">
    <location>
        <begin position="1"/>
        <end position="24"/>
    </location>
</feature>